<name>A0A3N7FS23_POPTR</name>
<proteinExistence type="predicted"/>
<organism evidence="1 2">
    <name type="scientific">Populus trichocarpa</name>
    <name type="common">Western balsam poplar</name>
    <name type="synonym">Populus balsamifera subsp. trichocarpa</name>
    <dbReference type="NCBI Taxonomy" id="3694"/>
    <lineage>
        <taxon>Eukaryota</taxon>
        <taxon>Viridiplantae</taxon>
        <taxon>Streptophyta</taxon>
        <taxon>Embryophyta</taxon>
        <taxon>Tracheophyta</taxon>
        <taxon>Spermatophyta</taxon>
        <taxon>Magnoliopsida</taxon>
        <taxon>eudicotyledons</taxon>
        <taxon>Gunneridae</taxon>
        <taxon>Pentapetalae</taxon>
        <taxon>rosids</taxon>
        <taxon>fabids</taxon>
        <taxon>Malpighiales</taxon>
        <taxon>Salicaceae</taxon>
        <taxon>Saliceae</taxon>
        <taxon>Populus</taxon>
    </lineage>
</organism>
<dbReference type="InParanoid" id="A0A3N7FS23"/>
<keyword evidence="2" id="KW-1185">Reference proteome</keyword>
<protein>
    <submittedName>
        <fullName evidence="1">Uncharacterized protein</fullName>
    </submittedName>
</protein>
<dbReference type="AlphaFoldDB" id="A0A3N7FS23"/>
<gene>
    <name evidence="1" type="ORF">POPTR_004G149266</name>
</gene>
<dbReference type="Proteomes" id="UP000006729">
    <property type="component" value="Chromosome 4"/>
</dbReference>
<accession>A0A3N7FS23</accession>
<sequence length="76" mass="8461">METTYNLLPTGYAKSLGQALSTIALSQRDLSCFTFVLYHPFALQCHSSMNRENTKLSKHASMVSPCFLFLSSSTVH</sequence>
<reference evidence="1 2" key="1">
    <citation type="journal article" date="2006" name="Science">
        <title>The genome of black cottonwood, Populus trichocarpa (Torr. &amp; Gray).</title>
        <authorList>
            <person name="Tuskan G.A."/>
            <person name="Difazio S."/>
            <person name="Jansson S."/>
            <person name="Bohlmann J."/>
            <person name="Grigoriev I."/>
            <person name="Hellsten U."/>
            <person name="Putnam N."/>
            <person name="Ralph S."/>
            <person name="Rombauts S."/>
            <person name="Salamov A."/>
            <person name="Schein J."/>
            <person name="Sterck L."/>
            <person name="Aerts A."/>
            <person name="Bhalerao R.R."/>
            <person name="Bhalerao R.P."/>
            <person name="Blaudez D."/>
            <person name="Boerjan W."/>
            <person name="Brun A."/>
            <person name="Brunner A."/>
            <person name="Busov V."/>
            <person name="Campbell M."/>
            <person name="Carlson J."/>
            <person name="Chalot M."/>
            <person name="Chapman J."/>
            <person name="Chen G.L."/>
            <person name="Cooper D."/>
            <person name="Coutinho P.M."/>
            <person name="Couturier J."/>
            <person name="Covert S."/>
            <person name="Cronk Q."/>
            <person name="Cunningham R."/>
            <person name="Davis J."/>
            <person name="Degroeve S."/>
            <person name="Dejardin A."/>
            <person name="Depamphilis C."/>
            <person name="Detter J."/>
            <person name="Dirks B."/>
            <person name="Dubchak I."/>
            <person name="Duplessis S."/>
            <person name="Ehlting J."/>
            <person name="Ellis B."/>
            <person name="Gendler K."/>
            <person name="Goodstein D."/>
            <person name="Gribskov M."/>
            <person name="Grimwood J."/>
            <person name="Groover A."/>
            <person name="Gunter L."/>
            <person name="Hamberger B."/>
            <person name="Heinze B."/>
            <person name="Helariutta Y."/>
            <person name="Henrissat B."/>
            <person name="Holligan D."/>
            <person name="Holt R."/>
            <person name="Huang W."/>
            <person name="Islam-Faridi N."/>
            <person name="Jones S."/>
            <person name="Jones-Rhoades M."/>
            <person name="Jorgensen R."/>
            <person name="Joshi C."/>
            <person name="Kangasjarvi J."/>
            <person name="Karlsson J."/>
            <person name="Kelleher C."/>
            <person name="Kirkpatrick R."/>
            <person name="Kirst M."/>
            <person name="Kohler A."/>
            <person name="Kalluri U."/>
            <person name="Larimer F."/>
            <person name="Leebens-Mack J."/>
            <person name="Leple J.C."/>
            <person name="Locascio P."/>
            <person name="Lou Y."/>
            <person name="Lucas S."/>
            <person name="Martin F."/>
            <person name="Montanini B."/>
            <person name="Napoli C."/>
            <person name="Nelson D.R."/>
            <person name="Nelson C."/>
            <person name="Nieminen K."/>
            <person name="Nilsson O."/>
            <person name="Pereda V."/>
            <person name="Peter G."/>
            <person name="Philippe R."/>
            <person name="Pilate G."/>
            <person name="Poliakov A."/>
            <person name="Razumovskaya J."/>
            <person name="Richardson P."/>
            <person name="Rinaldi C."/>
            <person name="Ritland K."/>
            <person name="Rouze P."/>
            <person name="Ryaboy D."/>
            <person name="Schmutz J."/>
            <person name="Schrader J."/>
            <person name="Segerman B."/>
            <person name="Shin H."/>
            <person name="Siddiqui A."/>
            <person name="Sterky F."/>
            <person name="Terry A."/>
            <person name="Tsai C.J."/>
            <person name="Uberbacher E."/>
            <person name="Unneberg P."/>
            <person name="Vahala J."/>
            <person name="Wall K."/>
            <person name="Wessler S."/>
            <person name="Yang G."/>
            <person name="Yin T."/>
            <person name="Douglas C."/>
            <person name="Marra M."/>
            <person name="Sandberg G."/>
            <person name="Van de Peer Y."/>
            <person name="Rokhsar D."/>
        </authorList>
    </citation>
    <scope>NUCLEOTIDE SEQUENCE [LARGE SCALE GENOMIC DNA]</scope>
    <source>
        <strain evidence="2">cv. Nisqually</strain>
    </source>
</reference>
<evidence type="ECO:0000313" key="2">
    <source>
        <dbReference type="Proteomes" id="UP000006729"/>
    </source>
</evidence>
<evidence type="ECO:0000313" key="1">
    <source>
        <dbReference type="EMBL" id="RQO89361.1"/>
    </source>
</evidence>
<dbReference type="EMBL" id="CM009293">
    <property type="protein sequence ID" value="RQO89361.1"/>
    <property type="molecule type" value="Genomic_DNA"/>
</dbReference>